<sequence>MVPITTLTRHPPMHSALAKQRQVDIVISPATEICLGAFPLVNGFGETLKLLKLLKPKVLMPLLNGAIDQEGAIAAYVTSTGTLDTLRANLDESDVNVAVCQPPAIGGQQVIEVA</sequence>
<dbReference type="EMBL" id="HBFA01005777">
    <property type="protein sequence ID" value="CAD8653421.1"/>
    <property type="molecule type" value="Transcribed_RNA"/>
</dbReference>
<dbReference type="AlphaFoldDB" id="A0A7S0MXW2"/>
<reference evidence="1" key="1">
    <citation type="submission" date="2021-01" db="EMBL/GenBank/DDBJ databases">
        <authorList>
            <person name="Corre E."/>
            <person name="Pelletier E."/>
            <person name="Niang G."/>
            <person name="Scheremetjew M."/>
            <person name="Finn R."/>
            <person name="Kale V."/>
            <person name="Holt S."/>
            <person name="Cochrane G."/>
            <person name="Meng A."/>
            <person name="Brown T."/>
            <person name="Cohen L."/>
        </authorList>
    </citation>
    <scope>NUCLEOTIDE SEQUENCE</scope>
    <source>
        <strain evidence="1">CCMP722</strain>
    </source>
</reference>
<protein>
    <submittedName>
        <fullName evidence="1">Uncharacterized protein</fullName>
    </submittedName>
</protein>
<dbReference type="PANTHER" id="PTHR36142:SF2">
    <property type="entry name" value="METALLO-HYDROLASE_OXIDOREDUCTASE SUPERFAMILY PROTEIN"/>
    <property type="match status" value="1"/>
</dbReference>
<accession>A0A7S0MXW2</accession>
<proteinExistence type="predicted"/>
<name>A0A7S0MXW2_9CHLO</name>
<evidence type="ECO:0000313" key="1">
    <source>
        <dbReference type="EMBL" id="CAD8653421.1"/>
    </source>
</evidence>
<dbReference type="PANTHER" id="PTHR36142">
    <property type="entry name" value="METALLO-HYDROLASE/OXIDOREDUCTASE SUPERFAMILY PROTEIN"/>
    <property type="match status" value="1"/>
</dbReference>
<organism evidence="1">
    <name type="scientific">Pyramimonas obovata</name>
    <dbReference type="NCBI Taxonomy" id="1411642"/>
    <lineage>
        <taxon>Eukaryota</taxon>
        <taxon>Viridiplantae</taxon>
        <taxon>Chlorophyta</taxon>
        <taxon>Pyramimonadophyceae</taxon>
        <taxon>Pyramimonadales</taxon>
        <taxon>Pyramimonadaceae</taxon>
        <taxon>Pyramimonas</taxon>
        <taxon>Pyramimonas incertae sedis</taxon>
    </lineage>
</organism>
<gene>
    <name evidence="1" type="ORF">POBO1169_LOCUS2961</name>
</gene>